<feature type="transmembrane region" description="Helical" evidence="10">
    <location>
        <begin position="100"/>
        <end position="121"/>
    </location>
</feature>
<accession>A0A2A9MLG5</accession>
<dbReference type="SUPFAM" id="SSF144091">
    <property type="entry name" value="Rhomboid-like"/>
    <property type="match status" value="1"/>
</dbReference>
<dbReference type="EMBL" id="NWUJ01000003">
    <property type="protein sequence ID" value="PFH36533.1"/>
    <property type="molecule type" value="Genomic_DNA"/>
</dbReference>
<evidence type="ECO:0000256" key="5">
    <source>
        <dbReference type="ARBA" id="ARBA00022692"/>
    </source>
</evidence>
<name>A0A2A9MLG5_BESBE</name>
<feature type="transmembrane region" description="Helical" evidence="10">
    <location>
        <begin position="43"/>
        <end position="64"/>
    </location>
</feature>
<comment type="similarity">
    <text evidence="3 10">Belongs to the peptidase S54 family.</text>
</comment>
<keyword evidence="4 10" id="KW-0645">Protease</keyword>
<reference evidence="12 13" key="1">
    <citation type="submission" date="2017-09" db="EMBL/GenBank/DDBJ databases">
        <title>Genome sequencing of Besnoitia besnoiti strain Bb-Ger1.</title>
        <authorList>
            <person name="Schares G."/>
            <person name="Venepally P."/>
            <person name="Lorenzi H.A."/>
        </authorList>
    </citation>
    <scope>NUCLEOTIDE SEQUENCE [LARGE SCALE GENOMIC DNA]</scope>
    <source>
        <strain evidence="12 13">Bb-Ger1</strain>
    </source>
</reference>
<evidence type="ECO:0000259" key="11">
    <source>
        <dbReference type="Pfam" id="PF01694"/>
    </source>
</evidence>
<dbReference type="OrthoDB" id="418595at2759"/>
<keyword evidence="9 10" id="KW-0472">Membrane</keyword>
<feature type="transmembrane region" description="Helical" evidence="10">
    <location>
        <begin position="76"/>
        <end position="94"/>
    </location>
</feature>
<comment type="caution">
    <text evidence="10">Lacks conserved residue(s) required for the propagation of feature annotation.</text>
</comment>
<dbReference type="InterPro" id="IPR035952">
    <property type="entry name" value="Rhomboid-like_sf"/>
</dbReference>
<keyword evidence="8 10" id="KW-1133">Transmembrane helix</keyword>
<evidence type="ECO:0000256" key="6">
    <source>
        <dbReference type="ARBA" id="ARBA00022801"/>
    </source>
</evidence>
<dbReference type="GO" id="GO:0016020">
    <property type="term" value="C:membrane"/>
    <property type="evidence" value="ECO:0007669"/>
    <property type="project" value="UniProtKB-SubCell"/>
</dbReference>
<comment type="function">
    <text evidence="10">Serine protease involved in intramembrane proteolysis.</text>
</comment>
<proteinExistence type="inferred from homology"/>
<evidence type="ECO:0000256" key="3">
    <source>
        <dbReference type="ARBA" id="ARBA00009045"/>
    </source>
</evidence>
<dbReference type="STRING" id="94643.A0A2A9MLG5"/>
<dbReference type="Pfam" id="PF01694">
    <property type="entry name" value="Rhomboid"/>
    <property type="match status" value="1"/>
</dbReference>
<dbReference type="PANTHER" id="PTHR22936">
    <property type="entry name" value="RHOMBOID-RELATED"/>
    <property type="match status" value="1"/>
</dbReference>
<dbReference type="EC" id="3.4.21.105" evidence="10"/>
<evidence type="ECO:0000256" key="1">
    <source>
        <dbReference type="ARBA" id="ARBA00000156"/>
    </source>
</evidence>
<comment type="catalytic activity">
    <reaction evidence="1 10">
        <text>Cleaves type-1 transmembrane domains using a catalytic dyad composed of serine and histidine that are contributed by different transmembrane domains.</text>
        <dbReference type="EC" id="3.4.21.105"/>
    </reaction>
</comment>
<protein>
    <recommendedName>
        <fullName evidence="10">Rhomboid-like protease</fullName>
        <ecNumber evidence="10">3.4.21.105</ecNumber>
    </recommendedName>
</protein>
<dbReference type="Proteomes" id="UP000224006">
    <property type="component" value="Chromosome III"/>
</dbReference>
<dbReference type="GO" id="GO:0006508">
    <property type="term" value="P:proteolysis"/>
    <property type="evidence" value="ECO:0007669"/>
    <property type="project" value="UniProtKB-KW"/>
</dbReference>
<dbReference type="Gene3D" id="1.20.1540.10">
    <property type="entry name" value="Rhomboid-like"/>
    <property type="match status" value="1"/>
</dbReference>
<dbReference type="InterPro" id="IPR002610">
    <property type="entry name" value="Peptidase_S54_rhomboid-like"/>
</dbReference>
<evidence type="ECO:0000256" key="4">
    <source>
        <dbReference type="ARBA" id="ARBA00022670"/>
    </source>
</evidence>
<keyword evidence="13" id="KW-1185">Reference proteome</keyword>
<dbReference type="GO" id="GO:0004252">
    <property type="term" value="F:serine-type endopeptidase activity"/>
    <property type="evidence" value="ECO:0007669"/>
    <property type="project" value="InterPro"/>
</dbReference>
<evidence type="ECO:0000256" key="9">
    <source>
        <dbReference type="ARBA" id="ARBA00023136"/>
    </source>
</evidence>
<sequence length="196" mass="21904">MASPRGSDLEAQSLLGKPAVAQVTHFTITLWFNWQLWRAVTPLFLHASALHLVFNLLFILHIGLRMEERYGMKKFLALYFFSSVVGNLFSMMMQPRALSVGASTAGFGIIGGMAAEVCVIWRKLSEDVKQIYSVDIVIFAILIFFVSFGHTAYRSTVLLRWFPVLYYGSAAACAAILLVSPLFLLMQSPYRVVSPV</sequence>
<dbReference type="AlphaFoldDB" id="A0A2A9MLG5"/>
<feature type="transmembrane region" description="Helical" evidence="10">
    <location>
        <begin position="165"/>
        <end position="185"/>
    </location>
</feature>
<organism evidence="12 13">
    <name type="scientific">Besnoitia besnoiti</name>
    <name type="common">Apicomplexan protozoan</name>
    <dbReference type="NCBI Taxonomy" id="94643"/>
    <lineage>
        <taxon>Eukaryota</taxon>
        <taxon>Sar</taxon>
        <taxon>Alveolata</taxon>
        <taxon>Apicomplexa</taxon>
        <taxon>Conoidasida</taxon>
        <taxon>Coccidia</taxon>
        <taxon>Eucoccidiorida</taxon>
        <taxon>Eimeriorina</taxon>
        <taxon>Sarcocystidae</taxon>
        <taxon>Besnoitia</taxon>
    </lineage>
</organism>
<evidence type="ECO:0000256" key="7">
    <source>
        <dbReference type="ARBA" id="ARBA00022825"/>
    </source>
</evidence>
<evidence type="ECO:0000256" key="2">
    <source>
        <dbReference type="ARBA" id="ARBA00004141"/>
    </source>
</evidence>
<gene>
    <name evidence="12" type="ORF">BESB_047250</name>
</gene>
<evidence type="ECO:0000313" key="12">
    <source>
        <dbReference type="EMBL" id="PFH36533.1"/>
    </source>
</evidence>
<dbReference type="RefSeq" id="XP_029220542.1">
    <property type="nucleotide sequence ID" value="XM_029363176.1"/>
</dbReference>
<evidence type="ECO:0000256" key="8">
    <source>
        <dbReference type="ARBA" id="ARBA00022989"/>
    </source>
</evidence>
<keyword evidence="6 10" id="KW-0378">Hydrolase</keyword>
<comment type="subcellular location">
    <subcellularLocation>
        <location evidence="2 10">Membrane</location>
        <topology evidence="2 10">Multi-pass membrane protein</topology>
    </subcellularLocation>
</comment>
<dbReference type="KEGG" id="bbes:BESB_047250"/>
<feature type="domain" description="Peptidase S54 rhomboid" evidence="11">
    <location>
        <begin position="34"/>
        <end position="148"/>
    </location>
</feature>
<comment type="caution">
    <text evidence="12">The sequence shown here is derived from an EMBL/GenBank/DDBJ whole genome shotgun (WGS) entry which is preliminary data.</text>
</comment>
<dbReference type="PANTHER" id="PTHR22936:SF69">
    <property type="entry name" value="RHOMBOID-LIKE PROTEIN"/>
    <property type="match status" value="1"/>
</dbReference>
<evidence type="ECO:0000256" key="10">
    <source>
        <dbReference type="RuleBase" id="RU362115"/>
    </source>
</evidence>
<keyword evidence="5 10" id="KW-0812">Transmembrane</keyword>
<keyword evidence="7 10" id="KW-0720">Serine protease</keyword>
<dbReference type="GeneID" id="40309655"/>
<dbReference type="InterPro" id="IPR022764">
    <property type="entry name" value="Peptidase_S54_rhomboid_dom"/>
</dbReference>
<evidence type="ECO:0000313" key="13">
    <source>
        <dbReference type="Proteomes" id="UP000224006"/>
    </source>
</evidence>
<dbReference type="VEuPathDB" id="ToxoDB:BESB_047250"/>
<feature type="transmembrane region" description="Helical" evidence="10">
    <location>
        <begin position="133"/>
        <end position="153"/>
    </location>
</feature>